<organism evidence="1">
    <name type="scientific">Sesamum latifolium</name>
    <dbReference type="NCBI Taxonomy" id="2727402"/>
    <lineage>
        <taxon>Eukaryota</taxon>
        <taxon>Viridiplantae</taxon>
        <taxon>Streptophyta</taxon>
        <taxon>Embryophyta</taxon>
        <taxon>Tracheophyta</taxon>
        <taxon>Spermatophyta</taxon>
        <taxon>Magnoliopsida</taxon>
        <taxon>eudicotyledons</taxon>
        <taxon>Gunneridae</taxon>
        <taxon>Pentapetalae</taxon>
        <taxon>asterids</taxon>
        <taxon>lamiids</taxon>
        <taxon>Lamiales</taxon>
        <taxon>Pedaliaceae</taxon>
        <taxon>Sesamum</taxon>
    </lineage>
</organism>
<name>A0AAW2UFX7_9LAMI</name>
<sequence length="253" mass="28345">MDLPKGKKAIGRKWVFKVKLNSDGSIERHPCSGNRSSPANSFAMVSFSPPMIITCLFNILLQDLGAAKYCLGLEIDRSTTDTSVTQYKFVRDIIQDVGFLSSKPARTPLPICLKLTSDIPSPLINPEPYRRLVCRLLYLSFTRPDISFRAQQLSQFVYKSGQIHMTIALHLVHYLRGCHEQSLFFPASNPFYVTACCDINWSSYVDLNLSLTSYCIFLGNALISWNTKKQTTVASSTAEAEYRSLGTTVCGFQ</sequence>
<dbReference type="PANTHER" id="PTHR11439:SF470">
    <property type="entry name" value="CYSTEINE-RICH RLK (RECEPTOR-LIKE PROTEIN KINASE) 8"/>
    <property type="match status" value="1"/>
</dbReference>
<protein>
    <submittedName>
        <fullName evidence="1">Retrovirus-related Pol polyprotein from transposon RE1</fullName>
    </submittedName>
</protein>
<proteinExistence type="predicted"/>
<reference evidence="1" key="2">
    <citation type="journal article" date="2024" name="Plant">
        <title>Genomic evolution and insights into agronomic trait innovations of Sesamum species.</title>
        <authorList>
            <person name="Miao H."/>
            <person name="Wang L."/>
            <person name="Qu L."/>
            <person name="Liu H."/>
            <person name="Sun Y."/>
            <person name="Le M."/>
            <person name="Wang Q."/>
            <person name="Wei S."/>
            <person name="Zheng Y."/>
            <person name="Lin W."/>
            <person name="Duan Y."/>
            <person name="Cao H."/>
            <person name="Xiong S."/>
            <person name="Wang X."/>
            <person name="Wei L."/>
            <person name="Li C."/>
            <person name="Ma Q."/>
            <person name="Ju M."/>
            <person name="Zhao R."/>
            <person name="Li G."/>
            <person name="Mu C."/>
            <person name="Tian Q."/>
            <person name="Mei H."/>
            <person name="Zhang T."/>
            <person name="Gao T."/>
            <person name="Zhang H."/>
        </authorList>
    </citation>
    <scope>NUCLEOTIDE SEQUENCE</scope>
    <source>
        <strain evidence="1">KEN1</strain>
    </source>
</reference>
<dbReference type="CDD" id="cd09272">
    <property type="entry name" value="RNase_HI_RT_Ty1"/>
    <property type="match status" value="1"/>
</dbReference>
<reference evidence="1" key="1">
    <citation type="submission" date="2020-06" db="EMBL/GenBank/DDBJ databases">
        <authorList>
            <person name="Li T."/>
            <person name="Hu X."/>
            <person name="Zhang T."/>
            <person name="Song X."/>
            <person name="Zhang H."/>
            <person name="Dai N."/>
            <person name="Sheng W."/>
            <person name="Hou X."/>
            <person name="Wei L."/>
        </authorList>
    </citation>
    <scope>NUCLEOTIDE SEQUENCE</scope>
    <source>
        <strain evidence="1">KEN1</strain>
        <tissue evidence="1">Leaf</tissue>
    </source>
</reference>
<dbReference type="PANTHER" id="PTHR11439">
    <property type="entry name" value="GAG-POL-RELATED RETROTRANSPOSON"/>
    <property type="match status" value="1"/>
</dbReference>
<accession>A0AAW2UFX7</accession>
<dbReference type="AlphaFoldDB" id="A0AAW2UFX7"/>
<evidence type="ECO:0000313" key="1">
    <source>
        <dbReference type="EMBL" id="KAL0415872.1"/>
    </source>
</evidence>
<dbReference type="EMBL" id="JACGWN010000012">
    <property type="protein sequence ID" value="KAL0415872.1"/>
    <property type="molecule type" value="Genomic_DNA"/>
</dbReference>
<comment type="caution">
    <text evidence="1">The sequence shown here is derived from an EMBL/GenBank/DDBJ whole genome shotgun (WGS) entry which is preliminary data.</text>
</comment>
<gene>
    <name evidence="1" type="ORF">Slati_3419100</name>
</gene>